<sequence length="682" mass="70852">MSDSTSSLDSRALVLGAAVGAGVALWASSDFLPAVRDRYQLYQLRRRQQKAAASAGQSPSPEVPENAPESCPGVGSDAAGKADGCAGCPNQKACSSGAGKEEDPMVNEVAYKLRNVKRKILILSGKGGVGKSTVSSQLAFTLASSDRDVGLLDVDICGPSIPRMLGINDGEVHQSAEGWQPVYVDDRLAVMSIGFMLTNKDDAIVWRGPRKHGLIRQFLTDVTWGHLDVLLVDTPPGTSDEHLSMVNYLKDCQPDGAVLVTTPQEVALQDVRKEINFCRGVGLPIIGVIENMSGFECPCCGKVSEIFMPNTGGAKQMCKDMDVPFLGSIPLNNELQAACEKGLPIIGLGPDSKPAQAVKEISEKIMQKVEERPVVKGAYGVLQGITYVMGSTTECDADCAATYPGSYCKYWKTPSTCFGSDAPCSCDTSATTEAPRNCDAGCASDTPGSYCKYWDTPSVCHLSNVPCTCEDTSTGSATTATEVEEVTEVTTAAPEGTTEATPTGDTTEMTSPAVVTDEVDVTTAAPVTDEVLVTTAAGESPGRDKDDAESTTTTSEIATATAVDVATTTTDTPVETTTVAAPQPTTTAAPSEETTPSVVTDEASVTTPVDEAAGRDQKDESDGTTESSTTAAAVEGVTTDAPTTTVATITTAGVATSVEVTTEASPTTIEVTDAPTTVGPST</sequence>
<dbReference type="InterPro" id="IPR019591">
    <property type="entry name" value="Mrp/NBP35_ATP-bd"/>
</dbReference>
<keyword evidence="3 8" id="KW-0479">Metal-binding</keyword>
<feature type="compositionally biased region" description="Low complexity" evidence="9">
    <location>
        <begin position="624"/>
        <end position="644"/>
    </location>
</feature>
<comment type="cofactor">
    <cofactor evidence="8">
        <name>[4Fe-4S] cluster</name>
        <dbReference type="ChEBI" id="CHEBI:49883"/>
    </cofactor>
    <text evidence="8">Binds 4 [4Fe-4S] clusters per heterotetramer. Contains two stable clusters in the N-termini of NUBP1 and two labile, bridging clusters between subunits of the NUBP1-NUBP2 heterotetramer.</text>
</comment>
<comment type="subcellular location">
    <subcellularLocation>
        <location evidence="8">Cytoplasm</location>
    </subcellularLocation>
</comment>
<dbReference type="GO" id="GO:0005829">
    <property type="term" value="C:cytosol"/>
    <property type="evidence" value="ECO:0007669"/>
    <property type="project" value="TreeGrafter"/>
</dbReference>
<dbReference type="InterPro" id="IPR028601">
    <property type="entry name" value="NUBP1/Nbp35"/>
</dbReference>
<feature type="region of interest" description="Disordered" evidence="9">
    <location>
        <begin position="661"/>
        <end position="682"/>
    </location>
</feature>
<feature type="region of interest" description="Disordered" evidence="9">
    <location>
        <begin position="486"/>
        <end position="509"/>
    </location>
</feature>
<comment type="subunit">
    <text evidence="8">Heterotetramer of 2 NUBP1 and 2 NUBP2 chains.</text>
</comment>
<dbReference type="FunFam" id="3.40.50.300:FF:001119">
    <property type="entry name" value="Iron-sulfur cluster carrier protein"/>
    <property type="match status" value="1"/>
</dbReference>
<feature type="binding site" evidence="8">
    <location>
        <begin position="125"/>
        <end position="132"/>
    </location>
    <ligand>
        <name>ATP</name>
        <dbReference type="ChEBI" id="CHEBI:30616"/>
    </ligand>
</feature>
<proteinExistence type="inferred from homology"/>
<evidence type="ECO:0000256" key="8">
    <source>
        <dbReference type="HAMAP-Rule" id="MF_03038"/>
    </source>
</evidence>
<dbReference type="SUPFAM" id="SSF52540">
    <property type="entry name" value="P-loop containing nucleoside triphosphate hydrolases"/>
    <property type="match status" value="1"/>
</dbReference>
<name>A0A7J6L2B3_PEROL</name>
<dbReference type="GO" id="GO:0046872">
    <property type="term" value="F:metal ion binding"/>
    <property type="evidence" value="ECO:0007669"/>
    <property type="project" value="UniProtKB-KW"/>
</dbReference>
<evidence type="ECO:0000313" key="11">
    <source>
        <dbReference type="Proteomes" id="UP000570595"/>
    </source>
</evidence>
<dbReference type="GO" id="GO:0016226">
    <property type="term" value="P:iron-sulfur cluster assembly"/>
    <property type="evidence" value="ECO:0007669"/>
    <property type="project" value="UniProtKB-UniRule"/>
</dbReference>
<dbReference type="InterPro" id="IPR027417">
    <property type="entry name" value="P-loop_NTPase"/>
</dbReference>
<keyword evidence="5 8" id="KW-0067">ATP-binding</keyword>
<dbReference type="HAMAP" id="MF_02040">
    <property type="entry name" value="Mrp_NBP35"/>
    <property type="match status" value="1"/>
</dbReference>
<dbReference type="GO" id="GO:0051539">
    <property type="term" value="F:4 iron, 4 sulfur cluster binding"/>
    <property type="evidence" value="ECO:0007669"/>
    <property type="project" value="UniProtKB-UniRule"/>
</dbReference>
<feature type="region of interest" description="Disordered" evidence="9">
    <location>
        <begin position="528"/>
        <end position="644"/>
    </location>
</feature>
<comment type="similarity">
    <text evidence="8">Belongs to the Mrp/NBP35 ATP-binding proteins family. NUBP1/NBP35 subfamily.</text>
</comment>
<dbReference type="PROSITE" id="PS01215">
    <property type="entry name" value="MRP"/>
    <property type="match status" value="1"/>
</dbReference>
<dbReference type="InterPro" id="IPR000808">
    <property type="entry name" value="Mrp-like_CS"/>
</dbReference>
<dbReference type="HAMAP" id="MF_03038">
    <property type="entry name" value="NUBP1"/>
    <property type="match status" value="1"/>
</dbReference>
<feature type="binding site" evidence="8">
    <location>
        <position position="71"/>
    </location>
    <ligand>
        <name>[4Fe-4S] cluster</name>
        <dbReference type="ChEBI" id="CHEBI:49883"/>
        <label>1</label>
    </ligand>
</feature>
<feature type="compositionally biased region" description="Low complexity" evidence="9">
    <location>
        <begin position="488"/>
        <end position="509"/>
    </location>
</feature>
<evidence type="ECO:0000256" key="2">
    <source>
        <dbReference type="ARBA" id="ARBA00022490"/>
    </source>
</evidence>
<gene>
    <name evidence="10" type="primary">NBP35</name>
    <name evidence="10" type="ORF">FOZ61_008729</name>
</gene>
<feature type="compositionally biased region" description="Basic and acidic residues" evidence="9">
    <location>
        <begin position="612"/>
        <end position="621"/>
    </location>
</feature>
<dbReference type="PANTHER" id="PTHR23264:SF19">
    <property type="entry name" value="CYTOSOLIC FE-S CLUSTER ASSEMBLY FACTOR NUBP2"/>
    <property type="match status" value="1"/>
</dbReference>
<protein>
    <recommendedName>
        <fullName evidence="8">Cytosolic Fe-S cluster assembly factor NUBP1 homolog</fullName>
    </recommendedName>
</protein>
<dbReference type="EMBL" id="JABAHT010000593">
    <property type="protein sequence ID" value="KAF4653743.1"/>
    <property type="molecule type" value="Genomic_DNA"/>
</dbReference>
<keyword evidence="6 8" id="KW-0408">Iron</keyword>
<evidence type="ECO:0000256" key="4">
    <source>
        <dbReference type="ARBA" id="ARBA00022741"/>
    </source>
</evidence>
<comment type="caution">
    <text evidence="10">The sequence shown here is derived from an EMBL/GenBank/DDBJ whole genome shotgun (WGS) entry which is preliminary data.</text>
</comment>
<dbReference type="Gene3D" id="3.40.50.300">
    <property type="entry name" value="P-loop containing nucleotide triphosphate hydrolases"/>
    <property type="match status" value="1"/>
</dbReference>
<feature type="binding site" evidence="8">
    <location>
        <position position="94"/>
    </location>
    <ligand>
        <name>[4Fe-4S] cluster</name>
        <dbReference type="ChEBI" id="CHEBI:49883"/>
        <label>1</label>
    </ligand>
</feature>
<keyword evidence="4 8" id="KW-0547">Nucleotide-binding</keyword>
<evidence type="ECO:0000256" key="6">
    <source>
        <dbReference type="ARBA" id="ARBA00023004"/>
    </source>
</evidence>
<keyword evidence="1 8" id="KW-0004">4Fe-4S</keyword>
<feature type="compositionally biased region" description="Low complexity" evidence="9">
    <location>
        <begin position="550"/>
        <end position="596"/>
    </location>
</feature>
<dbReference type="GO" id="GO:0005524">
    <property type="term" value="F:ATP binding"/>
    <property type="evidence" value="ECO:0007669"/>
    <property type="project" value="UniProtKB-KW"/>
</dbReference>
<dbReference type="AlphaFoldDB" id="A0A7J6L2B3"/>
<reference evidence="10 11" key="1">
    <citation type="submission" date="2020-04" db="EMBL/GenBank/DDBJ databases">
        <title>Perkinsus olseni comparative genomics.</title>
        <authorList>
            <person name="Bogema D.R."/>
        </authorList>
    </citation>
    <scope>NUCLEOTIDE SEQUENCE [LARGE SCALE GENOMIC DNA]</scope>
    <source>
        <strain evidence="10">ATCC PRA-179</strain>
    </source>
</reference>
<dbReference type="Pfam" id="PF10609">
    <property type="entry name" value="ParA"/>
    <property type="match status" value="1"/>
</dbReference>
<feature type="binding site" evidence="8">
    <location>
        <position position="85"/>
    </location>
    <ligand>
        <name>[4Fe-4S] cluster</name>
        <dbReference type="ChEBI" id="CHEBI:49883"/>
        <label>1</label>
    </ligand>
</feature>
<feature type="binding site" evidence="8">
    <location>
        <position position="300"/>
    </location>
    <ligand>
        <name>[4Fe-4S] cluster</name>
        <dbReference type="ChEBI" id="CHEBI:49883"/>
        <label>2</label>
        <note>ligand shared with heterodimeric partner</note>
    </ligand>
</feature>
<keyword evidence="2 8" id="KW-0963">Cytoplasm</keyword>
<dbReference type="Proteomes" id="UP000570595">
    <property type="component" value="Unassembled WGS sequence"/>
</dbReference>
<evidence type="ECO:0000256" key="7">
    <source>
        <dbReference type="ARBA" id="ARBA00023014"/>
    </source>
</evidence>
<evidence type="ECO:0000256" key="5">
    <source>
        <dbReference type="ARBA" id="ARBA00022840"/>
    </source>
</evidence>
<dbReference type="OrthoDB" id="1741334at2759"/>
<keyword evidence="7 8" id="KW-0411">Iron-sulfur</keyword>
<evidence type="ECO:0000256" key="1">
    <source>
        <dbReference type="ARBA" id="ARBA00022485"/>
    </source>
</evidence>
<dbReference type="CDD" id="cd02037">
    <property type="entry name" value="Mrp_NBP35"/>
    <property type="match status" value="1"/>
</dbReference>
<feature type="region of interest" description="Disordered" evidence="9">
    <location>
        <begin position="50"/>
        <end position="76"/>
    </location>
</feature>
<organism evidence="10 11">
    <name type="scientific">Perkinsus olseni</name>
    <name type="common">Perkinsus atlanticus</name>
    <dbReference type="NCBI Taxonomy" id="32597"/>
    <lineage>
        <taxon>Eukaryota</taxon>
        <taxon>Sar</taxon>
        <taxon>Alveolata</taxon>
        <taxon>Perkinsozoa</taxon>
        <taxon>Perkinsea</taxon>
        <taxon>Perkinsida</taxon>
        <taxon>Perkinsidae</taxon>
        <taxon>Perkinsus</taxon>
    </lineage>
</organism>
<dbReference type="PANTHER" id="PTHR23264">
    <property type="entry name" value="NUCLEOTIDE-BINDING PROTEIN NBP35 YEAST -RELATED"/>
    <property type="match status" value="1"/>
</dbReference>
<evidence type="ECO:0000313" key="10">
    <source>
        <dbReference type="EMBL" id="KAF4653743.1"/>
    </source>
</evidence>
<comment type="function">
    <text evidence="8">Component of the cytosolic iron-sulfur (Fe/S) protein assembly (CIA) machinery. Required for maturation of extramitochondrial Fe-S proteins. The NUBP1-NUBP2 heterotetramer forms a Fe-S scaffold complex, mediating the de novo assembly of an Fe-S cluster and its transfer to target apoproteins.</text>
</comment>
<evidence type="ECO:0000256" key="9">
    <source>
        <dbReference type="SAM" id="MobiDB-lite"/>
    </source>
</evidence>
<dbReference type="GO" id="GO:0140663">
    <property type="term" value="F:ATP-dependent FeS chaperone activity"/>
    <property type="evidence" value="ECO:0007669"/>
    <property type="project" value="InterPro"/>
</dbReference>
<accession>A0A7J6L2B3</accession>
<feature type="binding site" evidence="8">
    <location>
        <position position="88"/>
    </location>
    <ligand>
        <name>[4Fe-4S] cluster</name>
        <dbReference type="ChEBI" id="CHEBI:49883"/>
        <label>1</label>
    </ligand>
</feature>
<feature type="binding site" evidence="8">
    <location>
        <position position="297"/>
    </location>
    <ligand>
        <name>[4Fe-4S] cluster</name>
        <dbReference type="ChEBI" id="CHEBI:49883"/>
        <label>2</label>
        <note>ligand shared with heterodimeric partner</note>
    </ligand>
</feature>
<evidence type="ECO:0000256" key="3">
    <source>
        <dbReference type="ARBA" id="ARBA00022723"/>
    </source>
</evidence>
<dbReference type="InterPro" id="IPR033756">
    <property type="entry name" value="YlxH/NBP35"/>
</dbReference>